<evidence type="ECO:0000313" key="3">
    <source>
        <dbReference type="EMBL" id="JAC46491.1"/>
    </source>
</evidence>
<keyword evidence="1" id="KW-0862">Zinc</keyword>
<dbReference type="GO" id="GO:0008270">
    <property type="term" value="F:zinc ion binding"/>
    <property type="evidence" value="ECO:0007669"/>
    <property type="project" value="UniProtKB-UniRule"/>
</dbReference>
<sequence>MFCKLCVKYSDGLLGIFKEEGVQMGIADIIGLHFWFKLHSDDDIYAAICPSCWLKLNNFHQFYKMVEQAHSVLADNSIKKEPLSELMDIEFIDPDLSIKEEPDEKTNSKAKKSTDNSSEDINQFCELEMPSSISNEATNTETDLLNPFSELSSHKIKNDIFEKLESKNDANNLPKVAGNIRHVNVYMYEHLLTLSYYFA</sequence>
<proteinExistence type="predicted"/>
<keyword evidence="1" id="KW-0863">Zinc-finger</keyword>
<dbReference type="SMART" id="SM00868">
    <property type="entry name" value="zf-AD"/>
    <property type="match status" value="1"/>
</dbReference>
<feature type="binding site" evidence="1">
    <location>
        <position position="52"/>
    </location>
    <ligand>
        <name>Zn(2+)</name>
        <dbReference type="ChEBI" id="CHEBI:29105"/>
    </ligand>
</feature>
<gene>
    <name evidence="3" type="primary">GRAU</name>
</gene>
<dbReference type="InterPro" id="IPR012934">
    <property type="entry name" value="Znf_AD"/>
</dbReference>
<dbReference type="GO" id="GO:0005634">
    <property type="term" value="C:nucleus"/>
    <property type="evidence" value="ECO:0007669"/>
    <property type="project" value="InterPro"/>
</dbReference>
<keyword evidence="1" id="KW-0479">Metal-binding</keyword>
<dbReference type="Pfam" id="PF07776">
    <property type="entry name" value="zf-AD"/>
    <property type="match status" value="1"/>
</dbReference>
<feature type="binding site" evidence="1">
    <location>
        <position position="49"/>
    </location>
    <ligand>
        <name>Zn(2+)</name>
        <dbReference type="ChEBI" id="CHEBI:29105"/>
    </ligand>
</feature>
<evidence type="ECO:0000259" key="2">
    <source>
        <dbReference type="PROSITE" id="PS51915"/>
    </source>
</evidence>
<dbReference type="PROSITE" id="PS51915">
    <property type="entry name" value="ZAD"/>
    <property type="match status" value="1"/>
</dbReference>
<dbReference type="OrthoDB" id="8117402at2759"/>
<dbReference type="Gene3D" id="3.40.1800.20">
    <property type="match status" value="1"/>
</dbReference>
<feature type="binding site" evidence="1">
    <location>
        <position position="6"/>
    </location>
    <ligand>
        <name>Zn(2+)</name>
        <dbReference type="ChEBI" id="CHEBI:29105"/>
    </ligand>
</feature>
<evidence type="ECO:0000256" key="1">
    <source>
        <dbReference type="PROSITE-ProRule" id="PRU01263"/>
    </source>
</evidence>
<feature type="binding site" evidence="1">
    <location>
        <position position="3"/>
    </location>
    <ligand>
        <name>Zn(2+)</name>
        <dbReference type="ChEBI" id="CHEBI:29105"/>
    </ligand>
</feature>
<feature type="domain" description="ZAD" evidence="2">
    <location>
        <begin position="1"/>
        <end position="76"/>
    </location>
</feature>
<reference evidence="3" key="1">
    <citation type="journal article" date="2014" name="BMC Genomics">
        <title>Characterizing the developmental transcriptome of the oriental fruit fly, Bactrocera dorsalis (Diptera: Tephritidae) through comparative genomic analysis with Drosophila melanogaster utilizing modENCODE datasets.</title>
        <authorList>
            <person name="Geib S.M."/>
            <person name="Calla B."/>
            <person name="Hall B."/>
            <person name="Hou S."/>
            <person name="Manoukis N.C."/>
        </authorList>
    </citation>
    <scope>NUCLEOTIDE SEQUENCE</scope>
    <source>
        <strain evidence="3">Punador</strain>
    </source>
</reference>
<accession>A0A034VT35</accession>
<protein>
    <submittedName>
        <fullName evidence="3">Transcription factor grauzone</fullName>
    </submittedName>
</protein>
<dbReference type="SUPFAM" id="SSF57716">
    <property type="entry name" value="Glucocorticoid receptor-like (DNA-binding domain)"/>
    <property type="match status" value="1"/>
</dbReference>
<organism evidence="3">
    <name type="scientific">Bactrocera dorsalis</name>
    <name type="common">Oriental fruit fly</name>
    <name type="synonym">Dacus dorsalis</name>
    <dbReference type="NCBI Taxonomy" id="27457"/>
    <lineage>
        <taxon>Eukaryota</taxon>
        <taxon>Metazoa</taxon>
        <taxon>Ecdysozoa</taxon>
        <taxon>Arthropoda</taxon>
        <taxon>Hexapoda</taxon>
        <taxon>Insecta</taxon>
        <taxon>Pterygota</taxon>
        <taxon>Neoptera</taxon>
        <taxon>Endopterygota</taxon>
        <taxon>Diptera</taxon>
        <taxon>Brachycera</taxon>
        <taxon>Muscomorpha</taxon>
        <taxon>Tephritoidea</taxon>
        <taxon>Tephritidae</taxon>
        <taxon>Bactrocera</taxon>
        <taxon>Bactrocera</taxon>
    </lineage>
</organism>
<dbReference type="EMBL" id="GAKP01012461">
    <property type="protein sequence ID" value="JAC46491.1"/>
    <property type="molecule type" value="Transcribed_RNA"/>
</dbReference>
<dbReference type="AlphaFoldDB" id="A0A034VT35"/>
<name>A0A034VT35_BACDO</name>